<keyword evidence="4" id="KW-1185">Reference proteome</keyword>
<name>A0A9W7E9N2_9STRA</name>
<keyword evidence="1" id="KW-1015">Disulfide bond</keyword>
<dbReference type="InterPro" id="IPR017937">
    <property type="entry name" value="Thioredoxin_CS"/>
</dbReference>
<dbReference type="PROSITE" id="PS51352">
    <property type="entry name" value="THIOREDOXIN_2"/>
    <property type="match status" value="1"/>
</dbReference>
<evidence type="ECO:0000313" key="3">
    <source>
        <dbReference type="EMBL" id="GMH70130.1"/>
    </source>
</evidence>
<evidence type="ECO:0000259" key="2">
    <source>
        <dbReference type="PROSITE" id="PS51352"/>
    </source>
</evidence>
<dbReference type="Gene3D" id="3.40.30.10">
    <property type="entry name" value="Glutaredoxin"/>
    <property type="match status" value="1"/>
</dbReference>
<evidence type="ECO:0000313" key="4">
    <source>
        <dbReference type="Proteomes" id="UP001165082"/>
    </source>
</evidence>
<dbReference type="InterPro" id="IPR036249">
    <property type="entry name" value="Thioredoxin-like_sf"/>
</dbReference>
<proteinExistence type="predicted"/>
<dbReference type="EMBL" id="BRXZ01001394">
    <property type="protein sequence ID" value="GMH70130.1"/>
    <property type="molecule type" value="Genomic_DNA"/>
</dbReference>
<protein>
    <recommendedName>
        <fullName evidence="2">Thioredoxin domain-containing protein</fullName>
    </recommendedName>
</protein>
<dbReference type="InterPro" id="IPR013766">
    <property type="entry name" value="Thioredoxin_domain"/>
</dbReference>
<dbReference type="AlphaFoldDB" id="A0A9W7E9N2"/>
<organism evidence="3 4">
    <name type="scientific">Triparma retinervis</name>
    <dbReference type="NCBI Taxonomy" id="2557542"/>
    <lineage>
        <taxon>Eukaryota</taxon>
        <taxon>Sar</taxon>
        <taxon>Stramenopiles</taxon>
        <taxon>Ochrophyta</taxon>
        <taxon>Bolidophyceae</taxon>
        <taxon>Parmales</taxon>
        <taxon>Triparmaceae</taxon>
        <taxon>Triparma</taxon>
    </lineage>
</organism>
<dbReference type="OrthoDB" id="2121326at2759"/>
<evidence type="ECO:0000256" key="1">
    <source>
        <dbReference type="ARBA" id="ARBA00023157"/>
    </source>
</evidence>
<dbReference type="PROSITE" id="PS00194">
    <property type="entry name" value="THIOREDOXIN_1"/>
    <property type="match status" value="1"/>
</dbReference>
<accession>A0A9W7E9N2</accession>
<dbReference type="SUPFAM" id="SSF52833">
    <property type="entry name" value="Thioredoxin-like"/>
    <property type="match status" value="1"/>
</dbReference>
<sequence>MFRLLHSSRTTKASLASIVRRTVPGASANVARNVQSRSISKVITLTDESVDKFKGGNDRAVLYYTATWCPPCKVIKPIYEELSESYEKVAFGKVDVDDCPDAAAGANIRSVPTFVFVKDGKPVREFAGADKKMLEDGLSELSDM</sequence>
<dbReference type="PANTHER" id="PTHR46115">
    <property type="entry name" value="THIOREDOXIN-LIKE PROTEIN 1"/>
    <property type="match status" value="1"/>
</dbReference>
<dbReference type="Pfam" id="PF00085">
    <property type="entry name" value="Thioredoxin"/>
    <property type="match status" value="1"/>
</dbReference>
<comment type="caution">
    <text evidence="3">The sequence shown here is derived from an EMBL/GenBank/DDBJ whole genome shotgun (WGS) entry which is preliminary data.</text>
</comment>
<dbReference type="CDD" id="cd02947">
    <property type="entry name" value="TRX_family"/>
    <property type="match status" value="1"/>
</dbReference>
<dbReference type="Proteomes" id="UP001165082">
    <property type="component" value="Unassembled WGS sequence"/>
</dbReference>
<feature type="domain" description="Thioredoxin" evidence="2">
    <location>
        <begin position="17"/>
        <end position="143"/>
    </location>
</feature>
<reference evidence="3" key="1">
    <citation type="submission" date="2022-07" db="EMBL/GenBank/DDBJ databases">
        <title>Genome analysis of Parmales, a sister group of diatoms, reveals the evolutionary specialization of diatoms from phago-mixotrophs to photoautotrophs.</title>
        <authorList>
            <person name="Ban H."/>
            <person name="Sato S."/>
            <person name="Yoshikawa S."/>
            <person name="Kazumasa Y."/>
            <person name="Nakamura Y."/>
            <person name="Ichinomiya M."/>
            <person name="Saitoh K."/>
            <person name="Sato N."/>
            <person name="Blanc-Mathieu R."/>
            <person name="Endo H."/>
            <person name="Kuwata A."/>
            <person name="Ogata H."/>
        </authorList>
    </citation>
    <scope>NUCLEOTIDE SEQUENCE</scope>
</reference>
<gene>
    <name evidence="3" type="ORF">TrRE_jg9126</name>
</gene>